<name>A0A3M8KA11_9CORY</name>
<evidence type="ECO:0000259" key="5">
    <source>
        <dbReference type="PROSITE" id="PS51186"/>
    </source>
</evidence>
<feature type="binding site" evidence="4">
    <location>
        <begin position="73"/>
        <end position="75"/>
    </location>
    <ligand>
        <name>acetyl-CoA</name>
        <dbReference type="ChEBI" id="CHEBI:57288"/>
        <label>1</label>
    </ligand>
</feature>
<evidence type="ECO:0000256" key="2">
    <source>
        <dbReference type="ARBA" id="ARBA00022737"/>
    </source>
</evidence>
<dbReference type="Pfam" id="PF00583">
    <property type="entry name" value="Acetyltransf_1"/>
    <property type="match status" value="1"/>
</dbReference>
<protein>
    <recommendedName>
        <fullName evidence="4">Mycothiol acetyltransferase</fullName>
        <shortName evidence="4">MSH acetyltransferase</shortName>
        <ecNumber evidence="4">2.3.1.189</ecNumber>
    </recommendedName>
    <alternativeName>
        <fullName evidence="4">Mycothiol synthase</fullName>
    </alternativeName>
</protein>
<keyword evidence="2 4" id="KW-0677">Repeat</keyword>
<evidence type="ECO:0000256" key="3">
    <source>
        <dbReference type="ARBA" id="ARBA00023315"/>
    </source>
</evidence>
<keyword evidence="7" id="KW-1185">Reference proteome</keyword>
<feature type="domain" description="N-acetyltransferase" evidence="5">
    <location>
        <begin position="158"/>
        <end position="298"/>
    </location>
</feature>
<evidence type="ECO:0000313" key="6">
    <source>
        <dbReference type="EMBL" id="RNE50051.1"/>
    </source>
</evidence>
<comment type="catalytic activity">
    <reaction evidence="4">
        <text>1D-myo-inositol 2-(L-cysteinylamino)-2-deoxy-alpha-D-glucopyranoside + acetyl-CoA = mycothiol + CoA + H(+)</text>
        <dbReference type="Rhea" id="RHEA:26172"/>
        <dbReference type="ChEBI" id="CHEBI:15378"/>
        <dbReference type="ChEBI" id="CHEBI:16768"/>
        <dbReference type="ChEBI" id="CHEBI:57287"/>
        <dbReference type="ChEBI" id="CHEBI:57288"/>
        <dbReference type="ChEBI" id="CHEBI:58887"/>
        <dbReference type="EC" id="2.3.1.189"/>
    </reaction>
</comment>
<dbReference type="NCBIfam" id="TIGR03448">
    <property type="entry name" value="mycothiol_MshD"/>
    <property type="match status" value="1"/>
</dbReference>
<feature type="binding site" evidence="4">
    <location>
        <position position="177"/>
    </location>
    <ligand>
        <name>1D-myo-inositol 2-(L-cysteinylamino)-2-deoxy-alpha-D-glucopyranoside</name>
        <dbReference type="ChEBI" id="CHEBI:58887"/>
    </ligand>
</feature>
<reference evidence="6 7" key="1">
    <citation type="submission" date="2018-02" db="EMBL/GenBank/DDBJ databases">
        <title>Corynebacterium alimpuense sp. nov., a marine obligate actinomycete isolated from sediments of Valparaiso bay, Chile.</title>
        <authorList>
            <person name="Claverias F."/>
            <person name="Gonzales-Siles L."/>
            <person name="Salva-Serra F."/>
            <person name="Inganaes E."/>
            <person name="Molin K."/>
            <person name="Cumsille A."/>
            <person name="Undabarrena A."/>
            <person name="Couve E."/>
            <person name="Moore E.R.B."/>
            <person name="Gomila M."/>
            <person name="Camara B."/>
        </authorList>
    </citation>
    <scope>NUCLEOTIDE SEQUENCE [LARGE SCALE GENOMIC DNA]</scope>
    <source>
        <strain evidence="6 7">CCUG 69366</strain>
    </source>
</reference>
<dbReference type="SUPFAM" id="SSF55729">
    <property type="entry name" value="Acyl-CoA N-acyltransferases (Nat)"/>
    <property type="match status" value="1"/>
</dbReference>
<dbReference type="GO" id="GO:0008999">
    <property type="term" value="F:protein-N-terminal-alanine acetyltransferase activity"/>
    <property type="evidence" value="ECO:0007669"/>
    <property type="project" value="TreeGrafter"/>
</dbReference>
<evidence type="ECO:0000256" key="4">
    <source>
        <dbReference type="HAMAP-Rule" id="MF_01698"/>
    </source>
</evidence>
<dbReference type="OrthoDB" id="3208058at2"/>
<dbReference type="InterPro" id="IPR017813">
    <property type="entry name" value="Mycothiol_AcTrfase"/>
</dbReference>
<keyword evidence="3 4" id="KW-0012">Acyltransferase</keyword>
<evidence type="ECO:0000313" key="7">
    <source>
        <dbReference type="Proteomes" id="UP000266975"/>
    </source>
</evidence>
<evidence type="ECO:0000256" key="1">
    <source>
        <dbReference type="ARBA" id="ARBA00022679"/>
    </source>
</evidence>
<feature type="binding site" evidence="4">
    <location>
        <position position="267"/>
    </location>
    <ligand>
        <name>1D-myo-inositol 2-(L-cysteinylamino)-2-deoxy-alpha-D-glucopyranoside</name>
        <dbReference type="ChEBI" id="CHEBI:58887"/>
    </ligand>
</feature>
<dbReference type="InterPro" id="IPR000182">
    <property type="entry name" value="GNAT_dom"/>
</dbReference>
<dbReference type="InterPro" id="IPR016181">
    <property type="entry name" value="Acyl_CoA_acyltransferase"/>
</dbReference>
<dbReference type="GO" id="GO:0010125">
    <property type="term" value="P:mycothiol biosynthetic process"/>
    <property type="evidence" value="ECO:0007669"/>
    <property type="project" value="UniProtKB-UniRule"/>
</dbReference>
<dbReference type="AlphaFoldDB" id="A0A3M8KA11"/>
<dbReference type="Proteomes" id="UP000266975">
    <property type="component" value="Unassembled WGS sequence"/>
</dbReference>
<comment type="caution">
    <text evidence="4">Lacks conserved residue(s) required for the propagation of feature annotation.</text>
</comment>
<feature type="binding site" evidence="4">
    <location>
        <position position="229"/>
    </location>
    <ligand>
        <name>1D-myo-inositol 2-(L-cysteinylamino)-2-deoxy-alpha-D-glucopyranoside</name>
        <dbReference type="ChEBI" id="CHEBI:58887"/>
    </ligand>
</feature>
<gene>
    <name evidence="4 6" type="primary">mshD</name>
    <name evidence="6" type="ORF">C5L39_00140</name>
</gene>
<dbReference type="PANTHER" id="PTHR43617:SF31">
    <property type="entry name" value="MYCOTHIOL ACETYLTRANSFERASE"/>
    <property type="match status" value="1"/>
</dbReference>
<dbReference type="PANTHER" id="PTHR43617">
    <property type="entry name" value="L-AMINO ACID N-ACETYLTRANSFERASE"/>
    <property type="match status" value="1"/>
</dbReference>
<feature type="binding site" evidence="4">
    <location>
        <begin position="81"/>
        <end position="86"/>
    </location>
    <ligand>
        <name>acetyl-CoA</name>
        <dbReference type="ChEBI" id="CHEBI:57288"/>
        <label>1</label>
    </ligand>
</feature>
<dbReference type="Gene3D" id="3.40.630.30">
    <property type="match status" value="1"/>
</dbReference>
<dbReference type="InterPro" id="IPR050276">
    <property type="entry name" value="MshD_Acetyltransferase"/>
</dbReference>
<dbReference type="PIRSF" id="PIRSF021524">
    <property type="entry name" value="MSH_acetyltransferase"/>
    <property type="match status" value="1"/>
</dbReference>
<keyword evidence="1 4" id="KW-0808">Transferase</keyword>
<dbReference type="GO" id="GO:0035447">
    <property type="term" value="F:mycothiol synthase activity"/>
    <property type="evidence" value="ECO:0007669"/>
    <property type="project" value="UniProtKB-UniRule"/>
</dbReference>
<feature type="binding site" evidence="4">
    <location>
        <position position="218"/>
    </location>
    <ligand>
        <name>1D-myo-inositol 2-(L-cysteinylamino)-2-deoxy-alpha-D-glucopyranoside</name>
        <dbReference type="ChEBI" id="CHEBI:58887"/>
    </ligand>
</feature>
<dbReference type="RefSeq" id="WP_123047095.1">
    <property type="nucleotide sequence ID" value="NZ_PTJO01000001.1"/>
</dbReference>
<feature type="binding site" evidence="4">
    <location>
        <begin position="272"/>
        <end position="277"/>
    </location>
    <ligand>
        <name>acetyl-CoA</name>
        <dbReference type="ChEBI" id="CHEBI:57288"/>
        <label>2</label>
    </ligand>
</feature>
<comment type="subunit">
    <text evidence="4">Monomer.</text>
</comment>
<proteinExistence type="inferred from homology"/>
<dbReference type="PROSITE" id="PS51186">
    <property type="entry name" value="GNAT"/>
    <property type="match status" value="1"/>
</dbReference>
<dbReference type="HAMAP" id="MF_01698">
    <property type="entry name" value="MshD"/>
    <property type="match status" value="1"/>
</dbReference>
<accession>A0A3M8KA11</accession>
<dbReference type="EMBL" id="PTJO01000001">
    <property type="protein sequence ID" value="RNE50051.1"/>
    <property type="molecule type" value="Genomic_DNA"/>
</dbReference>
<feature type="binding site" evidence="4">
    <location>
        <position position="36"/>
    </location>
    <ligand>
        <name>1D-myo-inositol 2-(L-cysteinylamino)-2-deoxy-alpha-D-glucopyranoside</name>
        <dbReference type="ChEBI" id="CHEBI:58887"/>
    </ligand>
</feature>
<organism evidence="6 7">
    <name type="scientific">Corynebacterium alimapuense</name>
    <dbReference type="NCBI Taxonomy" id="1576874"/>
    <lineage>
        <taxon>Bacteria</taxon>
        <taxon>Bacillati</taxon>
        <taxon>Actinomycetota</taxon>
        <taxon>Actinomycetes</taxon>
        <taxon>Mycobacteriales</taxon>
        <taxon>Corynebacteriaceae</taxon>
        <taxon>Corynebacterium</taxon>
    </lineage>
</organism>
<comment type="similarity">
    <text evidence="4">Belongs to the acetyltransferase family. MshD subfamily.</text>
</comment>
<comment type="function">
    <text evidence="4">Catalyzes the transfer of acetyl from acetyl-CoA to desacetylmycothiol (Cys-GlcN-Ins) to form mycothiol.</text>
</comment>
<sequence>MHIAQRYLPDCPQLAAQVRQLAAQAAEVDLVDPLSEQFLRGLDDSRLNHRHLLALEDAMVLGVLAYDGTSSELLVAPGSRRQGIATKLLAQFAGTDVWAHGDLPAAQALAKDLGMVPTRRLLVMEIKDQALVEAAEFQEPVGVRSMNLRESIDRWGTELVEQAWLEANNDAFAWHPEQGGWDRDRLRLAMGADWFEESDVLFFWDESGPALAGFHWTKWHTEEEPHFGEVYVVGLAADYRGRGWGGPLLRLGLSHLLSRGSSRIILYVEADNGPAVRVYEKLGFSISQEHVIYSSTGN</sequence>
<feature type="binding site" evidence="4">
    <location>
        <begin position="233"/>
        <end position="235"/>
    </location>
    <ligand>
        <name>acetyl-CoA</name>
        <dbReference type="ChEBI" id="CHEBI:57288"/>
        <label>2</label>
    </ligand>
</feature>
<comment type="caution">
    <text evidence="6">The sequence shown here is derived from an EMBL/GenBank/DDBJ whole genome shotgun (WGS) entry which is preliminary data.</text>
</comment>
<dbReference type="EC" id="2.3.1.189" evidence="4"/>